<gene>
    <name evidence="1" type="ORF">DRF62_07390</name>
</gene>
<dbReference type="AlphaFoldDB" id="A0A3D9BNJ1"/>
<organism evidence="1 2">
    <name type="scientific">Chryseobacterium piscium</name>
    <dbReference type="NCBI Taxonomy" id="333702"/>
    <lineage>
        <taxon>Bacteria</taxon>
        <taxon>Pseudomonadati</taxon>
        <taxon>Bacteroidota</taxon>
        <taxon>Flavobacteriia</taxon>
        <taxon>Flavobacteriales</taxon>
        <taxon>Weeksellaceae</taxon>
        <taxon>Chryseobacterium group</taxon>
        <taxon>Chryseobacterium</taxon>
    </lineage>
</organism>
<protein>
    <submittedName>
        <fullName evidence="1">Uncharacterized protein</fullName>
    </submittedName>
</protein>
<keyword evidence="2" id="KW-1185">Reference proteome</keyword>
<accession>A0A3D9BNJ1</accession>
<dbReference type="Proteomes" id="UP000256512">
    <property type="component" value="Unassembled WGS sequence"/>
</dbReference>
<dbReference type="RefSeq" id="WP_115949751.1">
    <property type="nucleotide sequence ID" value="NZ_QNVS01000016.1"/>
</dbReference>
<proteinExistence type="predicted"/>
<comment type="caution">
    <text evidence="1">The sequence shown here is derived from an EMBL/GenBank/DDBJ whole genome shotgun (WGS) entry which is preliminary data.</text>
</comment>
<dbReference type="EMBL" id="QNVS01000016">
    <property type="protein sequence ID" value="REC55083.1"/>
    <property type="molecule type" value="Genomic_DNA"/>
</dbReference>
<evidence type="ECO:0000313" key="2">
    <source>
        <dbReference type="Proteomes" id="UP000256512"/>
    </source>
</evidence>
<name>A0A3D9BNJ1_9FLAO</name>
<evidence type="ECO:0000313" key="1">
    <source>
        <dbReference type="EMBL" id="REC55083.1"/>
    </source>
</evidence>
<sequence length="416" mass="49160">MFEKKNIELQSYLLQFKGFIKSTDYTEINIKDLLLKILDTLNEEDLKDVIDYTESEYPHLFAGLVEQLENIAIDNTYYGKILGRDFKLFETIRRQTIELELFHNTEMHLSFLVGMYIKYQNEKNQLLLVLIRTLLPGITALIKQVLALVKSRIDSNQILSIETGLCFFFIYEKDIAFKKFKILMTKNVENTRSKTYLMEYWQTLNLFFNRLKLHYIPKIIFDCNLLEISLTTENDSITKTSIKNYIDSDDYLSSSYPLAELAANQLINPMLDIKDYDYLEKIFEILFKEHYQKDLKKDYKSLNLNLGEIFLNNICNPIPQYQKNDLNRTKIIIQELFLFAPNFKHLFFVIIFVLKGKNEIFKWNTKFPTVLSNYLGKMKGLSEGSIKLYFRNDEENPVICQQDLAISFLKLIKKTT</sequence>
<reference evidence="1 2" key="1">
    <citation type="journal article" date="2006" name="Int. J. Syst. Evol. Microbiol.">
        <title>Chryseobacterium piscium sp. nov., isolated from fish of the South Atlantic Ocean off South Africa.</title>
        <authorList>
            <person name="de Beer H."/>
            <person name="Hugo C.J."/>
            <person name="Jooste P.J."/>
            <person name="Vancanneyt M."/>
            <person name="Coenye T."/>
            <person name="Vandamme P."/>
        </authorList>
    </citation>
    <scope>NUCLEOTIDE SEQUENCE [LARGE SCALE GENOMIC DNA]</scope>
    <source>
        <strain evidence="1 2">CCUG 51923</strain>
    </source>
</reference>